<evidence type="ECO:0000313" key="4">
    <source>
        <dbReference type="Proteomes" id="UP000001542"/>
    </source>
</evidence>
<organism evidence="3 4">
    <name type="scientific">Trichomonas vaginalis (strain ATCC PRA-98 / G3)</name>
    <dbReference type="NCBI Taxonomy" id="412133"/>
    <lineage>
        <taxon>Eukaryota</taxon>
        <taxon>Metamonada</taxon>
        <taxon>Parabasalia</taxon>
        <taxon>Trichomonadida</taxon>
        <taxon>Trichomonadidae</taxon>
        <taxon>Trichomonas</taxon>
    </lineage>
</organism>
<evidence type="ECO:0000256" key="1">
    <source>
        <dbReference type="SAM" id="Phobius"/>
    </source>
</evidence>
<dbReference type="PANTHER" id="PTHR22050:SF0">
    <property type="entry name" value="TRANSMEMBRANE PROTEIN 131 HOMOLOG"/>
    <property type="match status" value="1"/>
</dbReference>
<feature type="signal peptide" evidence="2">
    <location>
        <begin position="1"/>
        <end position="15"/>
    </location>
</feature>
<dbReference type="OrthoDB" id="10666121at2759"/>
<reference evidence="3" key="1">
    <citation type="submission" date="2006-10" db="EMBL/GenBank/DDBJ databases">
        <authorList>
            <person name="Amadeo P."/>
            <person name="Zhao Q."/>
            <person name="Wortman J."/>
            <person name="Fraser-Liggett C."/>
            <person name="Carlton J."/>
        </authorList>
    </citation>
    <scope>NUCLEOTIDE SEQUENCE</scope>
    <source>
        <strain evidence="3">G3</strain>
    </source>
</reference>
<name>A2EL87_TRIV3</name>
<feature type="transmembrane region" description="Helical" evidence="1">
    <location>
        <begin position="963"/>
        <end position="980"/>
    </location>
</feature>
<dbReference type="KEGG" id="tva:4764437"/>
<dbReference type="Proteomes" id="UP000001542">
    <property type="component" value="Unassembled WGS sequence"/>
</dbReference>
<feature type="transmembrane region" description="Helical" evidence="1">
    <location>
        <begin position="716"/>
        <end position="738"/>
    </location>
</feature>
<evidence type="ECO:0000256" key="2">
    <source>
        <dbReference type="SAM" id="SignalP"/>
    </source>
</evidence>
<proteinExistence type="predicted"/>
<sequence>MILFLLALLIRSVKQDVESDCILPIQTGFVDNLGYCDRGFKLKSLGSNVSKKHSLQCTYLTHTQHPLYLPDQPWLPFINPHYHFIPPMKVEFNFEKVCKFIPSSLDLGKLNLSEFKTYQIYLHNLMTFSSLKIMSIWSMSRQIHVPVITPLTIAGSQTYSFHIYICSSMVGQENTVIYIKTDRGVFPYSIQFVVSEGVDSVQNSVFYTSISYPENITFKIPWASQNKKVHVIYDGSLFDSSKSSFNSRLLQLSPQMSKQGLYTTFVNVYSRTTVKTYYLMIFASHKHLIPLRPIIHIETVTSPSGSAECDIKISNPTSMSIDITQVTVSNYPDNVRVGHLPYPIKCDPVSHTTIGKIAIEGTIPGEVDCSINLQYVIADGSIHTVSIPVKGLVLYGELTPSEPTIDMIQSSTRGYQFNVTNNFKVPVAVLSVSVLSDSFTVGEIIPFCLEPGQTSKNMMINFAIIPPIDKETQIVILTNATKLVIPVKIYSGSIFISLPSKRAVFKDSLHINVGEVMLQSIKILNLTLTNPNPDPFYLSYIKTPMGLDILRKAPNVCDCPLFQTFEPFSTTEISLGIQFSRGVPGRAKNETIYLAADQTMQNLFPLIIEWTPYAADNISCEVVLEDENPIFGKTYNGEFKAVINIGDEREVQIKDIKADTDSVTFTNTCIGKVVGNSNENIHMSDLKVTYDTQIVSRSSLPLARLAFLITNEEYDIMIAAGVQISVPIYIFFSNGLIWRTIMNYRVKLPLIDDLAMQLEDSVPGGLLDVNMPIENIFDTPMELQVVIPVDKEFAAISDKYYRVIPPHSISNVNITITWKTLGYKTTSIIMQTNITRPFNVVLVTNVVEQSFDKENFTLPPVETRRILFSKWDCTLEHTNNCTASLKIVGLASYNPAVDVKLENYVVKPGGIVRINVTIYPMMLIFASPVMNVALTTSSSEFIYRSDIPLTDEELEFLKKLREMLLWAMVLLSIAPIIKNMKNIILRMLVVNVIVKIKQRNIEKIIKQLSTNAKKDVAIQTIEDEIQMETRTSGGTFVVTNEPKYNFSESIGTLKELITEIKSMK</sequence>
<keyword evidence="1" id="KW-0812">Transmembrane</keyword>
<accession>A2EL87</accession>
<feature type="transmembrane region" description="Helical" evidence="1">
    <location>
        <begin position="923"/>
        <end position="943"/>
    </location>
</feature>
<keyword evidence="2" id="KW-0732">Signal</keyword>
<protein>
    <submittedName>
        <fullName evidence="3">Uncharacterized protein</fullName>
    </submittedName>
</protein>
<dbReference type="InterPro" id="IPR039877">
    <property type="entry name" value="TMEM131-like"/>
</dbReference>
<reference evidence="3" key="2">
    <citation type="journal article" date="2007" name="Science">
        <title>Draft genome sequence of the sexually transmitted pathogen Trichomonas vaginalis.</title>
        <authorList>
            <person name="Carlton J.M."/>
            <person name="Hirt R.P."/>
            <person name="Silva J.C."/>
            <person name="Delcher A.L."/>
            <person name="Schatz M."/>
            <person name="Zhao Q."/>
            <person name="Wortman J.R."/>
            <person name="Bidwell S.L."/>
            <person name="Alsmark U.C.M."/>
            <person name="Besteiro S."/>
            <person name="Sicheritz-Ponten T."/>
            <person name="Noel C.J."/>
            <person name="Dacks J.B."/>
            <person name="Foster P.G."/>
            <person name="Simillion C."/>
            <person name="Van de Peer Y."/>
            <person name="Miranda-Saavedra D."/>
            <person name="Barton G.J."/>
            <person name="Westrop G.D."/>
            <person name="Mueller S."/>
            <person name="Dessi D."/>
            <person name="Fiori P.L."/>
            <person name="Ren Q."/>
            <person name="Paulsen I."/>
            <person name="Zhang H."/>
            <person name="Bastida-Corcuera F.D."/>
            <person name="Simoes-Barbosa A."/>
            <person name="Brown M.T."/>
            <person name="Hayes R.D."/>
            <person name="Mukherjee M."/>
            <person name="Okumura C.Y."/>
            <person name="Schneider R."/>
            <person name="Smith A.J."/>
            <person name="Vanacova S."/>
            <person name="Villalvazo M."/>
            <person name="Haas B.J."/>
            <person name="Pertea M."/>
            <person name="Feldblyum T.V."/>
            <person name="Utterback T.R."/>
            <person name="Shu C.L."/>
            <person name="Osoegawa K."/>
            <person name="de Jong P.J."/>
            <person name="Hrdy I."/>
            <person name="Horvathova L."/>
            <person name="Zubacova Z."/>
            <person name="Dolezal P."/>
            <person name="Malik S.B."/>
            <person name="Logsdon J.M. Jr."/>
            <person name="Henze K."/>
            <person name="Gupta A."/>
            <person name="Wang C.C."/>
            <person name="Dunne R.L."/>
            <person name="Upcroft J.A."/>
            <person name="Upcroft P."/>
            <person name="White O."/>
            <person name="Salzberg S.L."/>
            <person name="Tang P."/>
            <person name="Chiu C.-H."/>
            <person name="Lee Y.-S."/>
            <person name="Embley T.M."/>
            <person name="Coombs G.H."/>
            <person name="Mottram J.C."/>
            <person name="Tachezy J."/>
            <person name="Fraser-Liggett C.M."/>
            <person name="Johnson P.J."/>
        </authorList>
    </citation>
    <scope>NUCLEOTIDE SEQUENCE [LARGE SCALE GENOMIC DNA]</scope>
    <source>
        <strain evidence="3">G3</strain>
    </source>
</reference>
<dbReference type="AlphaFoldDB" id="A2EL87"/>
<keyword evidence="1" id="KW-1133">Transmembrane helix</keyword>
<keyword evidence="1" id="KW-0472">Membrane</keyword>
<dbReference type="GO" id="GO:0016020">
    <property type="term" value="C:membrane"/>
    <property type="evidence" value="ECO:0000318"/>
    <property type="project" value="GO_Central"/>
</dbReference>
<dbReference type="InParanoid" id="A2EL87"/>
<dbReference type="PANTHER" id="PTHR22050">
    <property type="entry name" value="RW1 PROTEIN HOMOLOG"/>
    <property type="match status" value="1"/>
</dbReference>
<feature type="chain" id="PRO_5012180927" evidence="2">
    <location>
        <begin position="16"/>
        <end position="1064"/>
    </location>
</feature>
<dbReference type="VEuPathDB" id="TrichDB:TVAGG3_0004530"/>
<keyword evidence="4" id="KW-1185">Reference proteome</keyword>
<dbReference type="EMBL" id="DS113420">
    <property type="protein sequence ID" value="EAY06564.1"/>
    <property type="molecule type" value="Genomic_DNA"/>
</dbReference>
<evidence type="ECO:0000313" key="3">
    <source>
        <dbReference type="EMBL" id="EAY06564.1"/>
    </source>
</evidence>
<dbReference type="RefSeq" id="XP_001318787.1">
    <property type="nucleotide sequence ID" value="XM_001318752.1"/>
</dbReference>
<dbReference type="VEuPathDB" id="TrichDB:TVAG_069320"/>
<gene>
    <name evidence="3" type="ORF">TVAG_069320</name>
</gene>